<evidence type="ECO:0000256" key="2">
    <source>
        <dbReference type="ARBA" id="ARBA00023239"/>
    </source>
</evidence>
<dbReference type="AlphaFoldDB" id="B2API1"/>
<dbReference type="EMBL" id="FO904940">
    <property type="protein sequence ID" value="CDP30313.1"/>
    <property type="molecule type" value="Genomic_DNA"/>
</dbReference>
<dbReference type="RefSeq" id="XP_001905581.1">
    <property type="nucleotide sequence ID" value="XM_001905546.1"/>
</dbReference>
<dbReference type="VEuPathDB" id="FungiDB:PODANS_5_10403"/>
<name>B2API1_PODAN</name>
<reference evidence="5" key="3">
    <citation type="journal article" date="2014" name="Genetics">
        <title>Maintaining two mating types: Structure of the mating type locus and its role in heterokaryosis in Podospora anserina.</title>
        <authorList>
            <person name="Grognet P."/>
            <person name="Bidard F."/>
            <person name="Kuchly C."/>
            <person name="Tong L.C.H."/>
            <person name="Coppin E."/>
            <person name="Benkhali J.A."/>
            <person name="Couloux A."/>
            <person name="Wincker P."/>
            <person name="Debuchy R."/>
            <person name="Silar P."/>
        </authorList>
    </citation>
    <scope>GENOME REANNOTATION</scope>
    <source>
        <strain evidence="5">S / ATCC MYA-4624 / DSM 980 / FGSC 10383</strain>
    </source>
</reference>
<dbReference type="InterPro" id="IPR008949">
    <property type="entry name" value="Isoprenoid_synthase_dom_sf"/>
</dbReference>
<organism evidence="3">
    <name type="scientific">Podospora anserina (strain S / ATCC MYA-4624 / DSM 980 / FGSC 10383)</name>
    <name type="common">Pleurage anserina</name>
    <dbReference type="NCBI Taxonomy" id="515849"/>
    <lineage>
        <taxon>Eukaryota</taxon>
        <taxon>Fungi</taxon>
        <taxon>Dikarya</taxon>
        <taxon>Ascomycota</taxon>
        <taxon>Pezizomycotina</taxon>
        <taxon>Sordariomycetes</taxon>
        <taxon>Sordariomycetidae</taxon>
        <taxon>Sordariales</taxon>
        <taxon>Podosporaceae</taxon>
        <taxon>Podospora</taxon>
        <taxon>Podospora anserina</taxon>
    </lineage>
</organism>
<evidence type="ECO:0000313" key="4">
    <source>
        <dbReference type="EMBL" id="CDP30313.1"/>
    </source>
</evidence>
<dbReference type="KEGG" id="pan:PODANSg2608"/>
<reference evidence="3" key="2">
    <citation type="submission" date="2008-07" db="EMBL/GenBank/DDBJ databases">
        <authorList>
            <person name="Genoscope - CEA"/>
        </authorList>
    </citation>
    <scope>NUCLEOTIDE SEQUENCE</scope>
    <source>
        <strain evidence="3">S mat+</strain>
    </source>
</reference>
<reference evidence="3 5" key="1">
    <citation type="journal article" date="2008" name="Genome Biol.">
        <title>The genome sequence of the model ascomycete fungus Podospora anserina.</title>
        <authorList>
            <person name="Espagne E."/>
            <person name="Lespinet O."/>
            <person name="Malagnac F."/>
            <person name="Da Silva C."/>
            <person name="Jaillon O."/>
            <person name="Porcel B.M."/>
            <person name="Couloux A."/>
            <person name="Aury J.-M."/>
            <person name="Segurens B."/>
            <person name="Poulain J."/>
            <person name="Anthouard V."/>
            <person name="Grossetete S."/>
            <person name="Khalili H."/>
            <person name="Coppin E."/>
            <person name="Dequard-Chablat M."/>
            <person name="Picard M."/>
            <person name="Contamine V."/>
            <person name="Arnaise S."/>
            <person name="Bourdais A."/>
            <person name="Berteaux-Lecellier V."/>
            <person name="Gautheret D."/>
            <person name="de Vries R.P."/>
            <person name="Battaglia E."/>
            <person name="Coutinho P.M."/>
            <person name="Danchin E.G.J."/>
            <person name="Henrissat B."/>
            <person name="El Khoury R."/>
            <person name="Sainsard-Chanet A."/>
            <person name="Boivin A."/>
            <person name="Pinan-Lucarre B."/>
            <person name="Sellem C.H."/>
            <person name="Debuchy R."/>
            <person name="Wincker P."/>
            <person name="Weissenbach J."/>
            <person name="Silar P."/>
        </authorList>
    </citation>
    <scope>NUCLEOTIDE SEQUENCE [LARGE SCALE GENOMIC DNA]</scope>
    <source>
        <strain evidence="5">S / ATCC MYA-4624 / DSM 980 / FGSC 10383</strain>
        <strain evidence="3">S mat+</strain>
    </source>
</reference>
<evidence type="ECO:0000313" key="3">
    <source>
        <dbReference type="EMBL" id="CAP65824.1"/>
    </source>
</evidence>
<keyword evidence="5" id="KW-1185">Reference proteome</keyword>
<reference evidence="4" key="4">
    <citation type="submission" date="2015-04" db="EMBL/GenBank/DDBJ databases">
        <title>Maintaining two mating types: Structure of the mating type locus and its role in heterokaryosis in Podospora anserina.</title>
        <authorList>
            <person name="Grognet P."/>
            <person name="Bidard F."/>
            <person name="Kuchly C."/>
            <person name="Chan Ho Tong L."/>
            <person name="Coppin E."/>
            <person name="Ait Benkhali J."/>
            <person name="Couloux A."/>
            <person name="Wincker P."/>
            <person name="Debuchy R."/>
            <person name="Silar P."/>
        </authorList>
    </citation>
    <scope>NUCLEOTIDE SEQUENCE</scope>
</reference>
<dbReference type="InterPro" id="IPR024652">
    <property type="entry name" value="Trichodiene_synth"/>
</dbReference>
<dbReference type="GO" id="GO:0016838">
    <property type="term" value="F:carbon-oxygen lyase activity, acting on phosphates"/>
    <property type="evidence" value="ECO:0007669"/>
    <property type="project" value="InterPro"/>
</dbReference>
<keyword evidence="2" id="KW-0456">Lyase</keyword>
<dbReference type="EMBL" id="CU633876">
    <property type="protein sequence ID" value="CAP65824.1"/>
    <property type="molecule type" value="Genomic_DNA"/>
</dbReference>
<dbReference type="STRING" id="515849.B2API1"/>
<gene>
    <name evidence="3" type="ORF">PODANS_5_10403</name>
</gene>
<evidence type="ECO:0000313" key="5">
    <source>
        <dbReference type="Proteomes" id="UP000001197"/>
    </source>
</evidence>
<comment type="similarity">
    <text evidence="1">Belongs to the trichodiene synthase family.</text>
</comment>
<dbReference type="SFLD" id="SFLDS00005">
    <property type="entry name" value="Isoprenoid_Synthase_Type_I"/>
    <property type="match status" value="1"/>
</dbReference>
<dbReference type="OrthoDB" id="2998174at2759"/>
<dbReference type="HOGENOM" id="CLU_659085_0_0_1"/>
<evidence type="ECO:0000256" key="1">
    <source>
        <dbReference type="ARBA" id="ARBA00007946"/>
    </source>
</evidence>
<dbReference type="Proteomes" id="UP000001197">
    <property type="component" value="Chromosome 5"/>
</dbReference>
<dbReference type="SFLD" id="SFLDG01021">
    <property type="entry name" value="Trichodiene_Synthase_Like"/>
    <property type="match status" value="1"/>
</dbReference>
<proteinExistence type="inferred from homology"/>
<dbReference type="eggNOG" id="ENOG502T9G4">
    <property type="taxonomic scope" value="Eukaryota"/>
</dbReference>
<accession>B2API1</accession>
<dbReference type="Gene3D" id="1.10.600.10">
    <property type="entry name" value="Farnesyl Diphosphate Synthase"/>
    <property type="match status" value="1"/>
</dbReference>
<protein>
    <submittedName>
        <fullName evidence="3">Podospora anserina S mat+ genomic DNA chromosome 5, supercontig 10</fullName>
    </submittedName>
</protein>
<dbReference type="GeneID" id="6189879"/>
<sequence length="417" mass="46925">MAEFTFVQLLSRPEFAIFDFAPGETHTIASPEALGTARHLLEVLTAHCLDELGFDASDSRTHDSQFDSDLTAWCADHVLPLCGDDPSKTKIVNAAVRTAAVLSDYLYPYHDSTSRTHLARMSVAGIVLDDFAGHEEAPLFGRYVYDILMGSEAATERSGWLGFFTRLVREYIAHFGENDPRAGVLGGEALFNYISSLENEKRFNGSIWDVPPHLRPPSTSKHSFHHCCPAGFPRWLRAQSGASAAYIAGLFHSVPFDYWIPALNPLVRFTDRVNDLMSFSKEILASVNPEGGMDINYVTLQTLVRRQSGTPSRFGQDGNLYTYRDGLCEIMDELVQVVREADRAFVEYPRHCSEEQRRLWSMDQAARAWTAYKNGHIRMHIDSPRWSTAGLKTAVQDREAWVKLKADIRGDMKQARI</sequence>